<organism evidence="2">
    <name type="scientific">marine metagenome</name>
    <dbReference type="NCBI Taxonomy" id="408172"/>
    <lineage>
        <taxon>unclassified sequences</taxon>
        <taxon>metagenomes</taxon>
        <taxon>ecological metagenomes</taxon>
    </lineage>
</organism>
<dbReference type="Pfam" id="PF13489">
    <property type="entry name" value="Methyltransf_23"/>
    <property type="match status" value="1"/>
</dbReference>
<sequence>VTGNPPPCPLCDNDSPTRYHRDRTRDYWKCLTCSLVFVPPKAHLDPVAEKTRYDQHDNDPADPRYRAFLGRLAEPLLERVPAGSVGLDFGSGPGPTLGPMLELAGLKVHLYDPYYAPDLNVWHRRYDFITATEVFEHLRHPRVVLDHCFAALSPGGYLAIMTKWVDDRDVFTRSRYIRDPTHVCFFSAVTCRWIARRWRVTLEIPETDVALFRRTGPTLSSPPSPDPAEAAPTDGSSPSG</sequence>
<evidence type="ECO:0000313" key="2">
    <source>
        <dbReference type="EMBL" id="SVA16769.1"/>
    </source>
</evidence>
<gene>
    <name evidence="2" type="ORF">METZ01_LOCUS69623</name>
</gene>
<proteinExistence type="predicted"/>
<evidence type="ECO:0008006" key="3">
    <source>
        <dbReference type="Google" id="ProtNLM"/>
    </source>
</evidence>
<accession>A0A381TLQ7</accession>
<dbReference type="AlphaFoldDB" id="A0A381TLQ7"/>
<protein>
    <recommendedName>
        <fullName evidence="3">Methyltransferase putative zinc binding domain-containing protein</fullName>
    </recommendedName>
</protein>
<dbReference type="InterPro" id="IPR029063">
    <property type="entry name" value="SAM-dependent_MTases_sf"/>
</dbReference>
<dbReference type="Gene3D" id="3.40.50.150">
    <property type="entry name" value="Vaccinia Virus protein VP39"/>
    <property type="match status" value="1"/>
</dbReference>
<dbReference type="SUPFAM" id="SSF53335">
    <property type="entry name" value="S-adenosyl-L-methionine-dependent methyltransferases"/>
    <property type="match status" value="1"/>
</dbReference>
<reference evidence="2" key="1">
    <citation type="submission" date="2018-05" db="EMBL/GenBank/DDBJ databases">
        <authorList>
            <person name="Lanie J.A."/>
            <person name="Ng W.-L."/>
            <person name="Kazmierczak K.M."/>
            <person name="Andrzejewski T.M."/>
            <person name="Davidsen T.M."/>
            <person name="Wayne K.J."/>
            <person name="Tettelin H."/>
            <person name="Glass J.I."/>
            <person name="Rusch D."/>
            <person name="Podicherti R."/>
            <person name="Tsui H.-C.T."/>
            <person name="Winkler M.E."/>
        </authorList>
    </citation>
    <scope>NUCLEOTIDE SEQUENCE</scope>
</reference>
<dbReference type="EMBL" id="UINC01004776">
    <property type="protein sequence ID" value="SVA16769.1"/>
    <property type="molecule type" value="Genomic_DNA"/>
</dbReference>
<feature type="region of interest" description="Disordered" evidence="1">
    <location>
        <begin position="215"/>
        <end position="240"/>
    </location>
</feature>
<evidence type="ECO:0000256" key="1">
    <source>
        <dbReference type="SAM" id="MobiDB-lite"/>
    </source>
</evidence>
<feature type="non-terminal residue" evidence="2">
    <location>
        <position position="1"/>
    </location>
</feature>
<name>A0A381TLQ7_9ZZZZ</name>